<evidence type="ECO:0000256" key="1">
    <source>
        <dbReference type="ARBA" id="ARBA00005254"/>
    </source>
</evidence>
<dbReference type="RefSeq" id="WP_069110824.1">
    <property type="nucleotide sequence ID" value="NZ_FNUC01000003.1"/>
</dbReference>
<sequence length="155" mass="16942">MREIRFDDLPALQAVSGGEFGRWSEGLDITQDLIDRFAELTGDHQWIHVDRERARSGPFGTTIAHGLLTLAVTPRIRPPADFVVVGHAKTLNYGSDGVRFLAPVPCGSTIRSRGRLNAAVQHPRGTKLSYEMAVHVVGQDSPAMLSRPVVLYAGE</sequence>
<dbReference type="Proteomes" id="UP000181980">
    <property type="component" value="Unassembled WGS sequence"/>
</dbReference>
<organism evidence="3 4">
    <name type="scientific">Jiangella alba</name>
    <dbReference type="NCBI Taxonomy" id="561176"/>
    <lineage>
        <taxon>Bacteria</taxon>
        <taxon>Bacillati</taxon>
        <taxon>Actinomycetota</taxon>
        <taxon>Actinomycetes</taxon>
        <taxon>Jiangellales</taxon>
        <taxon>Jiangellaceae</taxon>
        <taxon>Jiangella</taxon>
    </lineage>
</organism>
<gene>
    <name evidence="3" type="ORF">SAMN04488561_1840</name>
</gene>
<evidence type="ECO:0000313" key="3">
    <source>
        <dbReference type="EMBL" id="SEE58376.1"/>
    </source>
</evidence>
<dbReference type="PANTHER" id="PTHR42993:SF1">
    <property type="entry name" value="MAOC-LIKE DEHYDRATASE DOMAIN-CONTAINING PROTEIN"/>
    <property type="match status" value="1"/>
</dbReference>
<evidence type="ECO:0000259" key="2">
    <source>
        <dbReference type="Pfam" id="PF01575"/>
    </source>
</evidence>
<name>A0A1H5K0N6_9ACTN</name>
<dbReference type="Pfam" id="PF01575">
    <property type="entry name" value="MaoC_dehydratas"/>
    <property type="match status" value="1"/>
</dbReference>
<dbReference type="STRING" id="561176.SAMN04488561_1840"/>
<keyword evidence="4" id="KW-1185">Reference proteome</keyword>
<dbReference type="EMBL" id="FNUC01000003">
    <property type="protein sequence ID" value="SEE58376.1"/>
    <property type="molecule type" value="Genomic_DNA"/>
</dbReference>
<evidence type="ECO:0000313" key="4">
    <source>
        <dbReference type="Proteomes" id="UP000181980"/>
    </source>
</evidence>
<comment type="similarity">
    <text evidence="1">Belongs to the enoyl-CoA hydratase/isomerase family.</text>
</comment>
<dbReference type="InterPro" id="IPR029069">
    <property type="entry name" value="HotDog_dom_sf"/>
</dbReference>
<dbReference type="CDD" id="cd03450">
    <property type="entry name" value="NodN"/>
    <property type="match status" value="1"/>
</dbReference>
<proteinExistence type="inferred from homology"/>
<dbReference type="InterPro" id="IPR039375">
    <property type="entry name" value="NodN-like"/>
</dbReference>
<dbReference type="AlphaFoldDB" id="A0A1H5K0N6"/>
<dbReference type="Gene3D" id="3.10.129.10">
    <property type="entry name" value="Hotdog Thioesterase"/>
    <property type="match status" value="1"/>
</dbReference>
<dbReference type="SUPFAM" id="SSF54637">
    <property type="entry name" value="Thioesterase/thiol ester dehydrase-isomerase"/>
    <property type="match status" value="1"/>
</dbReference>
<protein>
    <submittedName>
        <fullName evidence="3">MaoC like domain-containing protein</fullName>
    </submittedName>
</protein>
<feature type="domain" description="MaoC-like" evidence="2">
    <location>
        <begin position="26"/>
        <end position="117"/>
    </location>
</feature>
<dbReference type="PANTHER" id="PTHR42993">
    <property type="entry name" value="MAOC-LIKE DEHYDRATASE DOMAIN-CONTAINING PROTEIN"/>
    <property type="match status" value="1"/>
</dbReference>
<dbReference type="InterPro" id="IPR002539">
    <property type="entry name" value="MaoC-like_dom"/>
</dbReference>
<reference evidence="4" key="1">
    <citation type="submission" date="2016-10" db="EMBL/GenBank/DDBJ databases">
        <authorList>
            <person name="Varghese N."/>
            <person name="Submissions S."/>
        </authorList>
    </citation>
    <scope>NUCLEOTIDE SEQUENCE [LARGE SCALE GENOMIC DNA]</scope>
    <source>
        <strain evidence="4">DSM 45237</strain>
    </source>
</reference>
<accession>A0A1H5K0N6</accession>